<evidence type="ECO:0000313" key="12">
    <source>
        <dbReference type="EMBL" id="EES89455.1"/>
    </source>
</evidence>
<dbReference type="HOGENOM" id="CLU_000604_1_3_7"/>
<evidence type="ECO:0000256" key="1">
    <source>
        <dbReference type="ARBA" id="ARBA00002579"/>
    </source>
</evidence>
<dbReference type="GO" id="GO:0016887">
    <property type="term" value="F:ATP hydrolysis activity"/>
    <property type="evidence" value="ECO:0007669"/>
    <property type="project" value="InterPro"/>
</dbReference>
<dbReference type="SUPFAM" id="SSF52540">
    <property type="entry name" value="P-loop containing nucleoside triphosphate hydrolases"/>
    <property type="match status" value="1"/>
</dbReference>
<keyword evidence="7 12" id="KW-0067">ATP-binding</keyword>
<accession>C5ZWD7</accession>
<dbReference type="GO" id="GO:0005524">
    <property type="term" value="F:ATP binding"/>
    <property type="evidence" value="ECO:0007669"/>
    <property type="project" value="UniProtKB-KW"/>
</dbReference>
<dbReference type="PROSITE" id="PS00211">
    <property type="entry name" value="ABC_TRANSPORTER_1"/>
    <property type="match status" value="1"/>
</dbReference>
<dbReference type="InterPro" id="IPR045865">
    <property type="entry name" value="ACT-like_dom_sf"/>
</dbReference>
<keyword evidence="13" id="KW-1185">Reference proteome</keyword>
<proteinExistence type="inferred from homology"/>
<dbReference type="SMART" id="SM00382">
    <property type="entry name" value="AAA"/>
    <property type="match status" value="1"/>
</dbReference>
<dbReference type="PANTHER" id="PTHR43166">
    <property type="entry name" value="AMINO ACID IMPORT ATP-BINDING PROTEIN"/>
    <property type="match status" value="1"/>
</dbReference>
<dbReference type="GO" id="GO:0006865">
    <property type="term" value="P:amino acid transport"/>
    <property type="evidence" value="ECO:0007669"/>
    <property type="project" value="UniProtKB-KW"/>
</dbReference>
<dbReference type="InterPro" id="IPR003593">
    <property type="entry name" value="AAA+_ATPase"/>
</dbReference>
<dbReference type="InterPro" id="IPR003439">
    <property type="entry name" value="ABC_transporter-like_ATP-bd"/>
</dbReference>
<evidence type="ECO:0000256" key="4">
    <source>
        <dbReference type="ARBA" id="ARBA00022448"/>
    </source>
</evidence>
<evidence type="ECO:0000256" key="6">
    <source>
        <dbReference type="ARBA" id="ARBA00022741"/>
    </source>
</evidence>
<evidence type="ECO:0000256" key="9">
    <source>
        <dbReference type="ARBA" id="ARBA00022970"/>
    </source>
</evidence>
<evidence type="ECO:0000256" key="8">
    <source>
        <dbReference type="ARBA" id="ARBA00022967"/>
    </source>
</evidence>
<dbReference type="GO" id="GO:0005886">
    <property type="term" value="C:plasma membrane"/>
    <property type="evidence" value="ECO:0007669"/>
    <property type="project" value="UniProtKB-ARBA"/>
</dbReference>
<dbReference type="Pfam" id="PF00005">
    <property type="entry name" value="ABC_tran"/>
    <property type="match status" value="1"/>
</dbReference>
<dbReference type="Proteomes" id="UP000007032">
    <property type="component" value="Chromosome"/>
</dbReference>
<dbReference type="InterPro" id="IPR027417">
    <property type="entry name" value="P-loop_NTPase"/>
</dbReference>
<keyword evidence="9" id="KW-0029">Amino-acid transport</keyword>
<evidence type="ECO:0000313" key="13">
    <source>
        <dbReference type="Proteomes" id="UP000007032"/>
    </source>
</evidence>
<evidence type="ECO:0000256" key="10">
    <source>
        <dbReference type="ARBA" id="ARBA00023136"/>
    </source>
</evidence>
<keyword evidence="8" id="KW-1278">Translocase</keyword>
<dbReference type="AlphaFoldDB" id="C5ZWD7"/>
<dbReference type="EMBL" id="CM000776">
    <property type="protein sequence ID" value="EES89455.1"/>
    <property type="molecule type" value="Genomic_DNA"/>
</dbReference>
<dbReference type="InterPro" id="IPR041701">
    <property type="entry name" value="MetN_ABC"/>
</dbReference>
<dbReference type="InterPro" id="IPR018449">
    <property type="entry name" value="NIL_domain"/>
</dbReference>
<dbReference type="SUPFAM" id="SSF55021">
    <property type="entry name" value="ACT-like"/>
    <property type="match status" value="1"/>
</dbReference>
<evidence type="ECO:0000256" key="7">
    <source>
        <dbReference type="ARBA" id="ARBA00022840"/>
    </source>
</evidence>
<protein>
    <recommendedName>
        <fullName evidence="3">Cell division ATP-binding protein FtsE</fullName>
    </recommendedName>
</protein>
<dbReference type="eggNOG" id="COG1135">
    <property type="taxonomic scope" value="Bacteria"/>
</dbReference>
<evidence type="ECO:0000256" key="5">
    <source>
        <dbReference type="ARBA" id="ARBA00022475"/>
    </source>
</evidence>
<dbReference type="InterPro" id="IPR017871">
    <property type="entry name" value="ABC_transporter-like_CS"/>
</dbReference>
<keyword evidence="5" id="KW-1003">Cell membrane</keyword>
<reference evidence="12 13" key="1">
    <citation type="journal article" date="2009" name="J. Bacteriol.">
        <title>Genome sequence of the emerging pathogen Helicobacter canadensis.</title>
        <authorList>
            <person name="Loman N.J."/>
            <person name="Snyder L.A."/>
            <person name="Linton J.D."/>
            <person name="Langdon R."/>
            <person name="Lawson A.J."/>
            <person name="Weinstock G.M."/>
            <person name="Wren B.W."/>
            <person name="Pallen M.J."/>
        </authorList>
    </citation>
    <scope>NUCLEOTIDE SEQUENCE [LARGE SCALE GENOMIC DNA]</scope>
    <source>
        <strain evidence="12 13">MIT 98-5491</strain>
    </source>
</reference>
<sequence length="367" mass="41366">MYFLIKICYTSNFKLKSHLNKESKIISLKNINKTYPNGFCALKNINLEIKRNDIAGIIGYSGAGKSTLIRILNRLEEPTSGEVLIDGVDILALNSKQLQKKRQQIGMIFQHFNLLNSRDVFGNIAFALEIAKWDKSAIEKRVYELLELVGLESKAHFYPSQLSGGQKQRVAIARALANNPKLLLCDEATSALDAKTTKSILALLKELQSKLSLTIVLITHQIEVVQQICNKVFVIENGEIVESGAVIDVFSNPTKHITKELVGFISEREENVIAHLKDFRDIYRVIFTGPNAHNPLISQVIKEFGIDINILGGNIQEFNSNEIGYLVLRFLGEKTKIIQSLEWLKEKGVLLQQVSLEKYDSLNKEKK</sequence>
<organism evidence="12 13">
    <name type="scientific">Helicobacter canadensis MIT 98-5491</name>
    <dbReference type="NCBI Taxonomy" id="537970"/>
    <lineage>
        <taxon>Bacteria</taxon>
        <taxon>Pseudomonadati</taxon>
        <taxon>Campylobacterota</taxon>
        <taxon>Epsilonproteobacteria</taxon>
        <taxon>Campylobacterales</taxon>
        <taxon>Helicobacteraceae</taxon>
        <taxon>Helicobacter</taxon>
    </lineage>
</organism>
<dbReference type="Gene3D" id="3.40.50.300">
    <property type="entry name" value="P-loop containing nucleotide triphosphate hydrolases"/>
    <property type="match status" value="1"/>
</dbReference>
<feature type="domain" description="ABC transporter" evidence="11">
    <location>
        <begin position="26"/>
        <end position="262"/>
    </location>
</feature>
<dbReference type="Pfam" id="PF09383">
    <property type="entry name" value="NIL"/>
    <property type="match status" value="1"/>
</dbReference>
<dbReference type="FunFam" id="3.40.50.300:FF:000056">
    <property type="entry name" value="Cell division ATP-binding protein FtsE"/>
    <property type="match status" value="1"/>
</dbReference>
<keyword evidence="6" id="KW-0547">Nucleotide-binding</keyword>
<name>C5ZWD7_9HELI</name>
<keyword evidence="4" id="KW-0813">Transport</keyword>
<dbReference type="Gene3D" id="3.30.70.260">
    <property type="match status" value="1"/>
</dbReference>
<dbReference type="SMART" id="SM00930">
    <property type="entry name" value="NIL"/>
    <property type="match status" value="1"/>
</dbReference>
<dbReference type="InterPro" id="IPR050086">
    <property type="entry name" value="MetN_ABC_transporter-like"/>
</dbReference>
<evidence type="ECO:0000256" key="2">
    <source>
        <dbReference type="ARBA" id="ARBA00005417"/>
    </source>
</evidence>
<dbReference type="PANTHER" id="PTHR43166:SF30">
    <property type="entry name" value="METHIONINE IMPORT ATP-BINDING PROTEIN METN"/>
    <property type="match status" value="1"/>
</dbReference>
<dbReference type="CDD" id="cd03258">
    <property type="entry name" value="ABC_MetN_methionine_transporter"/>
    <property type="match status" value="1"/>
</dbReference>
<keyword evidence="10" id="KW-0472">Membrane</keyword>
<dbReference type="PROSITE" id="PS50893">
    <property type="entry name" value="ABC_TRANSPORTER_2"/>
    <property type="match status" value="1"/>
</dbReference>
<gene>
    <name evidence="12" type="ORF">HCAN_0741</name>
</gene>
<evidence type="ECO:0000259" key="11">
    <source>
        <dbReference type="PROSITE" id="PS50893"/>
    </source>
</evidence>
<comment type="similarity">
    <text evidence="2">Belongs to the ABC transporter superfamily.</text>
</comment>
<comment type="function">
    <text evidence="1">Part of the ABC transporter FtsEX involved in cellular division. Important for assembly or stability of the septal ring.</text>
</comment>
<evidence type="ECO:0000256" key="3">
    <source>
        <dbReference type="ARBA" id="ARBA00020019"/>
    </source>
</evidence>
<dbReference type="STRING" id="537970.HCAN_0741"/>